<evidence type="ECO:0000313" key="2">
    <source>
        <dbReference type="EMBL" id="QSL66636.1"/>
    </source>
</evidence>
<keyword evidence="3" id="KW-1185">Reference proteome</keyword>
<gene>
    <name evidence="2" type="ORF">MERGE_001019</name>
</gene>
<dbReference type="EMBL" id="CP054544">
    <property type="protein sequence ID" value="QSL66636.1"/>
    <property type="molecule type" value="Genomic_DNA"/>
</dbReference>
<keyword evidence="1" id="KW-1133">Transmembrane helix</keyword>
<evidence type="ECO:0000313" key="3">
    <source>
        <dbReference type="Proteomes" id="UP000663699"/>
    </source>
</evidence>
<keyword evidence="1" id="KW-0472">Membrane</keyword>
<dbReference type="AlphaFoldDB" id="A0A899G184"/>
<dbReference type="Pfam" id="PF07543">
    <property type="entry name" value="PGA2"/>
    <property type="match status" value="1"/>
</dbReference>
<accession>A0A899G184</accession>
<organism evidence="2 3">
    <name type="scientific">Pneumocystis wakefieldiae</name>
    <dbReference type="NCBI Taxonomy" id="38082"/>
    <lineage>
        <taxon>Eukaryota</taxon>
        <taxon>Fungi</taxon>
        <taxon>Dikarya</taxon>
        <taxon>Ascomycota</taxon>
        <taxon>Taphrinomycotina</taxon>
        <taxon>Pneumocystomycetes</taxon>
        <taxon>Pneumocystaceae</taxon>
        <taxon>Pneumocystis</taxon>
    </lineage>
</organism>
<reference evidence="2" key="1">
    <citation type="submission" date="2020-06" db="EMBL/GenBank/DDBJ databases">
        <title>Genomes of multiple members of Pneumocystis genus reveal paths to human pathogen Pneumocystis jirovecii.</title>
        <authorList>
            <person name="Cisse O.H."/>
            <person name="Ma L."/>
            <person name="Dekker J."/>
            <person name="Khil P."/>
            <person name="Jo J."/>
            <person name="Brenchley J."/>
            <person name="Blair R."/>
            <person name="Pahar B."/>
            <person name="Chabe M."/>
            <person name="Van Rompay K.A."/>
            <person name="Keesler R."/>
            <person name="Sukura A."/>
            <person name="Hirsch V."/>
            <person name="Kutty G."/>
            <person name="Liu Y."/>
            <person name="Peng L."/>
            <person name="Chen J."/>
            <person name="Song J."/>
            <person name="Weissenbacher-Lang C."/>
            <person name="Xu J."/>
            <person name="Upham N.S."/>
            <person name="Stajich J.E."/>
            <person name="Cuomo C.A."/>
            <person name="Cushion M.T."/>
            <person name="Kovacs J.A."/>
        </authorList>
    </citation>
    <scope>NUCLEOTIDE SEQUENCE</scope>
    <source>
        <strain evidence="2">2A</strain>
    </source>
</reference>
<name>A0A899G184_9ASCO</name>
<sequence>MNWQINYNLKDLLRLVTIVCGYLLIRVYLQKWLKNKQARDYEAKNGDKSSENAAAHLNAAIENDLEEETLVWGAARRKEQKMKLVE</sequence>
<evidence type="ECO:0000256" key="1">
    <source>
        <dbReference type="SAM" id="Phobius"/>
    </source>
</evidence>
<protein>
    <submittedName>
        <fullName evidence="2">Uncharacterized protein</fullName>
    </submittedName>
</protein>
<dbReference type="OrthoDB" id="4227028at2759"/>
<keyword evidence="1" id="KW-0812">Transmembrane</keyword>
<dbReference type="Proteomes" id="UP000663699">
    <property type="component" value="Chromosome 13"/>
</dbReference>
<feature type="transmembrane region" description="Helical" evidence="1">
    <location>
        <begin position="12"/>
        <end position="29"/>
    </location>
</feature>
<proteinExistence type="predicted"/>
<dbReference type="InterPro" id="IPR011431">
    <property type="entry name" value="Trafficking_Pga2"/>
</dbReference>